<feature type="domain" description="YcdB/YcdC repeated" evidence="1">
    <location>
        <begin position="280"/>
        <end position="449"/>
    </location>
</feature>
<feature type="domain" description="YcdB/YcdC repeated" evidence="1">
    <location>
        <begin position="14"/>
        <end position="161"/>
    </location>
</feature>
<evidence type="ECO:0000313" key="2">
    <source>
        <dbReference type="EMBL" id="MDO7906385.1"/>
    </source>
</evidence>
<dbReference type="EMBL" id="JAUQTB010000003">
    <property type="protein sequence ID" value="MDO7906385.1"/>
    <property type="molecule type" value="Genomic_DNA"/>
</dbReference>
<dbReference type="Pfam" id="PF16244">
    <property type="entry name" value="DUF4901"/>
    <property type="match status" value="2"/>
</dbReference>
<gene>
    <name evidence="2" type="ORF">Q5741_08140</name>
</gene>
<dbReference type="InterPro" id="IPR032599">
    <property type="entry name" value="YcdB/YcdC_rep_domain"/>
</dbReference>
<proteinExistence type="predicted"/>
<reference evidence="2 3" key="1">
    <citation type="submission" date="2023-07" db="EMBL/GenBank/DDBJ databases">
        <title>Paenibacillus sp. JX-17 nov. isolated from soil.</title>
        <authorList>
            <person name="Wan Y."/>
            <person name="Liu B."/>
        </authorList>
    </citation>
    <scope>NUCLEOTIDE SEQUENCE [LARGE SCALE GENOMIC DNA]</scope>
    <source>
        <strain evidence="2 3">JX-17</strain>
    </source>
</reference>
<dbReference type="RefSeq" id="WP_305023581.1">
    <property type="nucleotide sequence ID" value="NZ_JAUQTB010000003.1"/>
</dbReference>
<evidence type="ECO:0000259" key="1">
    <source>
        <dbReference type="Pfam" id="PF16244"/>
    </source>
</evidence>
<sequence length="529" mass="59600">MEKKGVEAQMLDRQELKARAVRLAGVPEYYQLVIEDYPEAGTPEKAAAVFAWIDPVRGEEAGAAVELGPEGELIRWTRDLEWDREKEPALPDEYLEQCILNFVRTHASAAVDVFTYTTRQDEGDTIHYNRMQEALELPLPRSGFSVTVSRNGQITDYHYRGGVGHPFIPERILDREQARDQAIRCLGGWSLCFAHLTPSLYDVPAEGVYLVYAPSAWLISLDAVTGSQRRSGPVLEDAEAVEDQEEQSRWVPLRELVKRDAIHMEQVERDSPEMLLGIRPGDYELLRSMELEAGIIGRVWRRREGQTGELSADPATAVPSHKSTGISAEAYLRERTAGTIKARFWKASGRLQSFMTFEEQAGELRLSREEAMTKAVAFLLAVLPEAHVLLDLSEIDIGDLHNDESEEDRQDKRYVFHIRFAVQGIPLYMEQITVGVHAATGEVCHYLGPDFDLHELTRISAVPRITAEAAAAAAAEQLDVQLEWELNYPGCGRSPHYQLRYLPVQARSRRDIRFVDAMNGTVYGTLLPK</sequence>
<accession>A0ABT9CBY8</accession>
<organism evidence="2 3">
    <name type="scientific">Paenibacillus lacisoli</name>
    <dbReference type="NCBI Taxonomy" id="3064525"/>
    <lineage>
        <taxon>Bacteria</taxon>
        <taxon>Bacillati</taxon>
        <taxon>Bacillota</taxon>
        <taxon>Bacilli</taxon>
        <taxon>Bacillales</taxon>
        <taxon>Paenibacillaceae</taxon>
        <taxon>Paenibacillus</taxon>
    </lineage>
</organism>
<keyword evidence="3" id="KW-1185">Reference proteome</keyword>
<comment type="caution">
    <text evidence="2">The sequence shown here is derived from an EMBL/GenBank/DDBJ whole genome shotgun (WGS) entry which is preliminary data.</text>
</comment>
<name>A0ABT9CBY8_9BACL</name>
<evidence type="ECO:0000313" key="3">
    <source>
        <dbReference type="Proteomes" id="UP001240171"/>
    </source>
</evidence>
<dbReference type="Proteomes" id="UP001240171">
    <property type="component" value="Unassembled WGS sequence"/>
</dbReference>
<protein>
    <submittedName>
        <fullName evidence="2">DUF4901 domain-containing protein</fullName>
    </submittedName>
</protein>